<name>G7WHN3_DESOD</name>
<dbReference type="Proteomes" id="UP000006346">
    <property type="component" value="Chromosome"/>
</dbReference>
<dbReference type="PATRIC" id="fig|768706.3.peg.5687"/>
<dbReference type="EMBL" id="CP003108">
    <property type="protein sequence ID" value="AET70954.1"/>
    <property type="molecule type" value="Genomic_DNA"/>
</dbReference>
<evidence type="ECO:0000313" key="2">
    <source>
        <dbReference type="Proteomes" id="UP000006346"/>
    </source>
</evidence>
<dbReference type="RefSeq" id="WP_014187755.1">
    <property type="nucleotide sequence ID" value="NC_016584.1"/>
</dbReference>
<organism evidence="1 2">
    <name type="scientific">Desulfosporosinus orientis (strain ATCC 19365 / DSM 765 / NCIMB 8382 / VKM B-1628 / Singapore I)</name>
    <name type="common">Desulfotomaculum orientis</name>
    <dbReference type="NCBI Taxonomy" id="768706"/>
    <lineage>
        <taxon>Bacteria</taxon>
        <taxon>Bacillati</taxon>
        <taxon>Bacillota</taxon>
        <taxon>Clostridia</taxon>
        <taxon>Eubacteriales</taxon>
        <taxon>Desulfitobacteriaceae</taxon>
        <taxon>Desulfosporosinus</taxon>
    </lineage>
</organism>
<reference evidence="1 2" key="2">
    <citation type="journal article" date="2012" name="J. Bacteriol.">
        <title>Complete genome sequences of Desulfosporosinus orientis DSM765T, Desulfosporosinus youngiae DSM17734T, Desulfosporosinus meridiei DSM13257T, and Desulfosporosinus acidiphilus DSM22704T.</title>
        <authorList>
            <person name="Pester M."/>
            <person name="Brambilla E."/>
            <person name="Alazard D."/>
            <person name="Rattei T."/>
            <person name="Weinmaier T."/>
            <person name="Han J."/>
            <person name="Lucas S."/>
            <person name="Lapidus A."/>
            <person name="Cheng J.F."/>
            <person name="Goodwin L."/>
            <person name="Pitluck S."/>
            <person name="Peters L."/>
            <person name="Ovchinnikova G."/>
            <person name="Teshima H."/>
            <person name="Detter J.C."/>
            <person name="Han C.S."/>
            <person name="Tapia R."/>
            <person name="Land M.L."/>
            <person name="Hauser L."/>
            <person name="Kyrpides N.C."/>
            <person name="Ivanova N.N."/>
            <person name="Pagani I."/>
            <person name="Huntmann M."/>
            <person name="Wei C.L."/>
            <person name="Davenport K.W."/>
            <person name="Daligault H."/>
            <person name="Chain P.S."/>
            <person name="Chen A."/>
            <person name="Mavromatis K."/>
            <person name="Markowitz V."/>
            <person name="Szeto E."/>
            <person name="Mikhailova N."/>
            <person name="Pati A."/>
            <person name="Wagner M."/>
            <person name="Woyke T."/>
            <person name="Ollivier B."/>
            <person name="Klenk H.P."/>
            <person name="Spring S."/>
            <person name="Loy A."/>
        </authorList>
    </citation>
    <scope>NUCLEOTIDE SEQUENCE [LARGE SCALE GENOMIC DNA]</scope>
    <source>
        <strain evidence="2">ATCC 19365 / DSM 765 / NCIMB 8382 / VKM B-1628</strain>
    </source>
</reference>
<dbReference type="HOGENOM" id="CLU_2464063_0_0_9"/>
<proteinExistence type="predicted"/>
<protein>
    <submittedName>
        <fullName evidence="1">Uncharacterized protein</fullName>
    </submittedName>
</protein>
<evidence type="ECO:0000313" key="1">
    <source>
        <dbReference type="EMBL" id="AET70954.1"/>
    </source>
</evidence>
<keyword evidence="2" id="KW-1185">Reference proteome</keyword>
<dbReference type="KEGG" id="dor:Desor_5581"/>
<gene>
    <name evidence="1" type="ordered locus">Desor_5581</name>
</gene>
<dbReference type="SUPFAM" id="SSF54001">
    <property type="entry name" value="Cysteine proteinases"/>
    <property type="match status" value="1"/>
</dbReference>
<dbReference type="AlphaFoldDB" id="G7WHN3"/>
<accession>G7WHN3</accession>
<dbReference type="InterPro" id="IPR038765">
    <property type="entry name" value="Papain-like_cys_pep_sf"/>
</dbReference>
<sequence length="88" mass="9461">MVLRFSYEDLLEDITTKTLIEDLATAPSYPDGFGNHSMACIGYSTSGTSPYMVVRDTGCDGSVYVSYDSSVVGTVQGAYVRPGETSQE</sequence>
<reference evidence="2" key="1">
    <citation type="submission" date="2011-11" db="EMBL/GenBank/DDBJ databases">
        <title>Complete sequence of Desulfosporosinus orientis DSM 765.</title>
        <authorList>
            <person name="Lucas S."/>
            <person name="Han J."/>
            <person name="Lapidus A."/>
            <person name="Cheng J.-F."/>
            <person name="Goodwin L."/>
            <person name="Pitluck S."/>
            <person name="Peters L."/>
            <person name="Ovchinnikova G."/>
            <person name="Teshima H."/>
            <person name="Detter J.C."/>
            <person name="Han C."/>
            <person name="Tapia R."/>
            <person name="Land M."/>
            <person name="Hauser L."/>
            <person name="Kyrpides N."/>
            <person name="Ivanova N."/>
            <person name="Pagani I."/>
            <person name="Pester M."/>
            <person name="Spring S."/>
            <person name="Ollivier B."/>
            <person name="Rattei T."/>
            <person name="Klenk H.-P."/>
            <person name="Wagner M."/>
            <person name="Loy A."/>
            <person name="Woyke T."/>
        </authorList>
    </citation>
    <scope>NUCLEOTIDE SEQUENCE [LARGE SCALE GENOMIC DNA]</scope>
    <source>
        <strain evidence="2">ATCC 19365 / DSM 765 / NCIMB 8382 / VKM B-1628</strain>
    </source>
</reference>